<dbReference type="RefSeq" id="WP_343987876.1">
    <property type="nucleotide sequence ID" value="NZ_BAAAJG010000029.1"/>
</dbReference>
<keyword evidence="4" id="KW-1185">Reference proteome</keyword>
<organism evidence="3 4">
    <name type="scientific">Pseudonocardia aurantiaca</name>
    <dbReference type="NCBI Taxonomy" id="75290"/>
    <lineage>
        <taxon>Bacteria</taxon>
        <taxon>Bacillati</taxon>
        <taxon>Actinomycetota</taxon>
        <taxon>Actinomycetes</taxon>
        <taxon>Pseudonocardiales</taxon>
        <taxon>Pseudonocardiaceae</taxon>
        <taxon>Pseudonocardia</taxon>
    </lineage>
</organism>
<comment type="similarity">
    <text evidence="1">Belongs to the F420H(2)-dependent quinone reductase family.</text>
</comment>
<comment type="caution">
    <text evidence="3">The sequence shown here is derived from an EMBL/GenBank/DDBJ whole genome shotgun (WGS) entry which is preliminary data.</text>
</comment>
<dbReference type="Proteomes" id="UP001597145">
    <property type="component" value="Unassembled WGS sequence"/>
</dbReference>
<dbReference type="EMBL" id="JBHUCP010000008">
    <property type="protein sequence ID" value="MFD1530526.1"/>
    <property type="molecule type" value="Genomic_DNA"/>
</dbReference>
<dbReference type="PANTHER" id="PTHR39428">
    <property type="entry name" value="F420H(2)-DEPENDENT QUINONE REDUCTASE RV1261C"/>
    <property type="match status" value="1"/>
</dbReference>
<dbReference type="Gene3D" id="2.30.110.10">
    <property type="entry name" value="Electron Transport, Fmn-binding Protein, Chain A"/>
    <property type="match status" value="1"/>
</dbReference>
<evidence type="ECO:0000256" key="2">
    <source>
        <dbReference type="ARBA" id="ARBA00049106"/>
    </source>
</evidence>
<gene>
    <name evidence="3" type="ORF">ACFSCY_13840</name>
</gene>
<name>A0ABW4FJ77_9PSEU</name>
<dbReference type="PANTHER" id="PTHR39428:SF1">
    <property type="entry name" value="F420H(2)-DEPENDENT QUINONE REDUCTASE RV1261C"/>
    <property type="match status" value="1"/>
</dbReference>
<evidence type="ECO:0000256" key="1">
    <source>
        <dbReference type="ARBA" id="ARBA00008710"/>
    </source>
</evidence>
<dbReference type="Pfam" id="PF04075">
    <property type="entry name" value="F420H2_quin_red"/>
    <property type="match status" value="1"/>
</dbReference>
<dbReference type="NCBIfam" id="TIGR00026">
    <property type="entry name" value="hi_GC_TIGR00026"/>
    <property type="match status" value="1"/>
</dbReference>
<dbReference type="InterPro" id="IPR004378">
    <property type="entry name" value="F420H2_quin_Rdtase"/>
</dbReference>
<sequence length="138" mass="15654">MDRTYVDETNRRVITEFRAGGPVEGMHRERLVLLTTTGRRSGRAHTVPMMFHRDGDRVLVIASAAGALRHPHWYLNLAADPAVTVELPDESYAGVAETLGGEDRERTWAMLKQTYPFFADHEAKVEREIPVVLLRRAE</sequence>
<protein>
    <submittedName>
        <fullName evidence="3">Nitroreductase/quinone reductase family protein</fullName>
    </submittedName>
</protein>
<dbReference type="InterPro" id="IPR012349">
    <property type="entry name" value="Split_barrel_FMN-bd"/>
</dbReference>
<reference evidence="4" key="1">
    <citation type="journal article" date="2019" name="Int. J. Syst. Evol. Microbiol.">
        <title>The Global Catalogue of Microorganisms (GCM) 10K type strain sequencing project: providing services to taxonomists for standard genome sequencing and annotation.</title>
        <authorList>
            <consortium name="The Broad Institute Genomics Platform"/>
            <consortium name="The Broad Institute Genome Sequencing Center for Infectious Disease"/>
            <person name="Wu L."/>
            <person name="Ma J."/>
        </authorList>
    </citation>
    <scope>NUCLEOTIDE SEQUENCE [LARGE SCALE GENOMIC DNA]</scope>
    <source>
        <strain evidence="4">JCM 12165</strain>
    </source>
</reference>
<dbReference type="SUPFAM" id="SSF50475">
    <property type="entry name" value="FMN-binding split barrel"/>
    <property type="match status" value="1"/>
</dbReference>
<accession>A0ABW4FJ77</accession>
<evidence type="ECO:0000313" key="3">
    <source>
        <dbReference type="EMBL" id="MFD1530526.1"/>
    </source>
</evidence>
<evidence type="ECO:0000313" key="4">
    <source>
        <dbReference type="Proteomes" id="UP001597145"/>
    </source>
</evidence>
<comment type="catalytic activity">
    <reaction evidence="2">
        <text>oxidized coenzyme F420-(gamma-L-Glu)(n) + a quinol + H(+) = reduced coenzyme F420-(gamma-L-Glu)(n) + a quinone</text>
        <dbReference type="Rhea" id="RHEA:39663"/>
        <dbReference type="Rhea" id="RHEA-COMP:12939"/>
        <dbReference type="Rhea" id="RHEA-COMP:14378"/>
        <dbReference type="ChEBI" id="CHEBI:15378"/>
        <dbReference type="ChEBI" id="CHEBI:24646"/>
        <dbReference type="ChEBI" id="CHEBI:132124"/>
        <dbReference type="ChEBI" id="CHEBI:133980"/>
        <dbReference type="ChEBI" id="CHEBI:139511"/>
    </reaction>
</comment>
<proteinExistence type="inferred from homology"/>